<dbReference type="EC" id="2.5.1.18" evidence="3"/>
<gene>
    <name evidence="3" type="ORF">A33K_17851</name>
</gene>
<feature type="domain" description="GST N-terminal" evidence="1">
    <location>
        <begin position="51"/>
        <end position="140"/>
    </location>
</feature>
<evidence type="ECO:0000259" key="1">
    <source>
        <dbReference type="PROSITE" id="PS50404"/>
    </source>
</evidence>
<dbReference type="Gene3D" id="1.20.1050.10">
    <property type="match status" value="1"/>
</dbReference>
<keyword evidence="4" id="KW-1185">Reference proteome</keyword>
<dbReference type="GO" id="GO:0004364">
    <property type="term" value="F:glutathione transferase activity"/>
    <property type="evidence" value="ECO:0007669"/>
    <property type="project" value="UniProtKB-EC"/>
</dbReference>
<name>A0ABN0FZ59_9BURK</name>
<dbReference type="Gene3D" id="3.40.30.10">
    <property type="entry name" value="Glutaredoxin"/>
    <property type="match status" value="1"/>
</dbReference>
<protein>
    <submittedName>
        <fullName evidence="3">Glutathione S-transferase protein</fullName>
        <ecNumber evidence="3">2.5.1.18</ecNumber>
    </submittedName>
</protein>
<evidence type="ECO:0000259" key="2">
    <source>
        <dbReference type="PROSITE" id="PS50405"/>
    </source>
</evidence>
<dbReference type="InterPro" id="IPR036249">
    <property type="entry name" value="Thioredoxin-like_sf"/>
</dbReference>
<dbReference type="Pfam" id="PF14497">
    <property type="entry name" value="GST_C_3"/>
    <property type="match status" value="1"/>
</dbReference>
<dbReference type="PANTHER" id="PTHR11571">
    <property type="entry name" value="GLUTATHIONE S-TRANSFERASE"/>
    <property type="match status" value="1"/>
</dbReference>
<organism evidence="3 4">
    <name type="scientific">Burkholderia humptydooensis MSMB43</name>
    <dbReference type="NCBI Taxonomy" id="441157"/>
    <lineage>
        <taxon>Bacteria</taxon>
        <taxon>Pseudomonadati</taxon>
        <taxon>Pseudomonadota</taxon>
        <taxon>Betaproteobacteria</taxon>
        <taxon>Burkholderiales</taxon>
        <taxon>Burkholderiaceae</taxon>
        <taxon>Burkholderia</taxon>
        <taxon>pseudomallei group</taxon>
    </lineage>
</organism>
<proteinExistence type="predicted"/>
<dbReference type="CDD" id="cd03192">
    <property type="entry name" value="GST_C_Sigma_like"/>
    <property type="match status" value="1"/>
</dbReference>
<dbReference type="InterPro" id="IPR004046">
    <property type="entry name" value="GST_C"/>
</dbReference>
<feature type="domain" description="GST C-terminal" evidence="2">
    <location>
        <begin position="142"/>
        <end position="281"/>
    </location>
</feature>
<reference evidence="4" key="1">
    <citation type="journal article" date="2012" name="J. Bacteriol.">
        <title>Revised Genome Sequence of Burkholderia thailandensis MSMB43 with Improved Annotation.</title>
        <authorList>
            <person name="Zhuo Y."/>
            <person name="Liu L."/>
            <person name="Wang Q."/>
            <person name="Liu X."/>
            <person name="Ren B."/>
            <person name="Liu M."/>
            <person name="Ni P."/>
            <person name="Cheng Y.Q."/>
            <person name="Zhang L."/>
        </authorList>
    </citation>
    <scope>NUCLEOTIDE SEQUENCE [LARGE SCALE GENOMIC DNA]</scope>
    <source>
        <strain evidence="4">MSMB43</strain>
    </source>
</reference>
<dbReference type="InterPro" id="IPR004045">
    <property type="entry name" value="Glutathione_S-Trfase_N"/>
</dbReference>
<sequence>MAMRRAPDDAFGALRLDCRFASAAIGKARFGNTRPSAGSDEFHATNTEGGMRYELYYWPDIQGRGEFVRLALEAAEAEYVDIARESSRKGMGVPAMMRLLESDSAECLPFAPPFLKAGDQIIGQTANILLFLGARHDLAPRDDAGRLWAHQLQLTVSDFVVEIHDTHHPIASGLYYEDQKAQAAMRAEDFIEHRLPKFLDYFGRVLAHNPHKPHRHGYMVGARLTYVDLSMFQLIEGLRYAFPKAFSHVEKRHAALIELHDRVAQHPPVARYLASERRIPFNEQGIFRHYAELDR</sequence>
<dbReference type="PROSITE" id="PS50405">
    <property type="entry name" value="GST_CTER"/>
    <property type="match status" value="1"/>
</dbReference>
<dbReference type="PANTHER" id="PTHR11571:SF263">
    <property type="entry name" value="GLUTATHIONE S-TRANSFERASE"/>
    <property type="match status" value="1"/>
</dbReference>
<dbReference type="Proteomes" id="UP000004682">
    <property type="component" value="Unassembled WGS sequence"/>
</dbReference>
<evidence type="ECO:0000313" key="4">
    <source>
        <dbReference type="Proteomes" id="UP000004682"/>
    </source>
</evidence>
<dbReference type="InterPro" id="IPR010987">
    <property type="entry name" value="Glutathione-S-Trfase_C-like"/>
</dbReference>
<dbReference type="PROSITE" id="PS50404">
    <property type="entry name" value="GST_NTER"/>
    <property type="match status" value="1"/>
</dbReference>
<accession>A0ABN0FZ59</accession>
<evidence type="ECO:0000313" key="3">
    <source>
        <dbReference type="EMBL" id="EIP85297.1"/>
    </source>
</evidence>
<keyword evidence="3" id="KW-0808">Transferase</keyword>
<dbReference type="InterPro" id="IPR036282">
    <property type="entry name" value="Glutathione-S-Trfase_C_sf"/>
</dbReference>
<dbReference type="SUPFAM" id="SSF52833">
    <property type="entry name" value="Thioredoxin-like"/>
    <property type="match status" value="1"/>
</dbReference>
<dbReference type="EMBL" id="JH692067">
    <property type="protein sequence ID" value="EIP85297.1"/>
    <property type="molecule type" value="Genomic_DNA"/>
</dbReference>
<dbReference type="SUPFAM" id="SSF47616">
    <property type="entry name" value="GST C-terminal domain-like"/>
    <property type="match status" value="1"/>
</dbReference>
<dbReference type="InterPro" id="IPR050213">
    <property type="entry name" value="GST_superfamily"/>
</dbReference>